<gene>
    <name evidence="2" type="ORF">K6T82_17470</name>
</gene>
<proteinExistence type="predicted"/>
<accession>A0A9X1KRK3</accession>
<dbReference type="Pfam" id="PF00535">
    <property type="entry name" value="Glycos_transf_2"/>
    <property type="match status" value="1"/>
</dbReference>
<keyword evidence="3" id="KW-1185">Reference proteome</keyword>
<dbReference type="PANTHER" id="PTHR22916:SF3">
    <property type="entry name" value="UDP-GLCNAC:BETAGAL BETA-1,3-N-ACETYLGLUCOSAMINYLTRANSFERASE-LIKE PROTEIN 1"/>
    <property type="match status" value="1"/>
</dbReference>
<dbReference type="Proteomes" id="UP001139366">
    <property type="component" value="Unassembled WGS sequence"/>
</dbReference>
<dbReference type="AlphaFoldDB" id="A0A9X1KRK3"/>
<dbReference type="PANTHER" id="PTHR22916">
    <property type="entry name" value="GLYCOSYLTRANSFERASE"/>
    <property type="match status" value="1"/>
</dbReference>
<dbReference type="GO" id="GO:0016758">
    <property type="term" value="F:hexosyltransferase activity"/>
    <property type="evidence" value="ECO:0007669"/>
    <property type="project" value="UniProtKB-ARBA"/>
</dbReference>
<comment type="caution">
    <text evidence="2">The sequence shown here is derived from an EMBL/GenBank/DDBJ whole genome shotgun (WGS) entry which is preliminary data.</text>
</comment>
<dbReference type="EMBL" id="JAINUY010000006">
    <property type="protein sequence ID" value="MBZ4036564.1"/>
    <property type="molecule type" value="Genomic_DNA"/>
</dbReference>
<feature type="domain" description="Glycosyltransferase 2-like" evidence="1">
    <location>
        <begin position="4"/>
        <end position="145"/>
    </location>
</feature>
<dbReference type="CDD" id="cd00761">
    <property type="entry name" value="Glyco_tranf_GTA_type"/>
    <property type="match status" value="1"/>
</dbReference>
<dbReference type="Gene3D" id="3.90.550.10">
    <property type="entry name" value="Spore Coat Polysaccharide Biosynthesis Protein SpsA, Chain A"/>
    <property type="match status" value="1"/>
</dbReference>
<evidence type="ECO:0000259" key="1">
    <source>
        <dbReference type="Pfam" id="PF00535"/>
    </source>
</evidence>
<evidence type="ECO:0000313" key="3">
    <source>
        <dbReference type="Proteomes" id="UP001139366"/>
    </source>
</evidence>
<dbReference type="RefSeq" id="WP_223708336.1">
    <property type="nucleotide sequence ID" value="NZ_JAINUY010000006.1"/>
</dbReference>
<organism evidence="2 3">
    <name type="scientific">Flavobacterium potami</name>
    <dbReference type="NCBI Taxonomy" id="2872310"/>
    <lineage>
        <taxon>Bacteria</taxon>
        <taxon>Pseudomonadati</taxon>
        <taxon>Bacteroidota</taxon>
        <taxon>Flavobacteriia</taxon>
        <taxon>Flavobacteriales</taxon>
        <taxon>Flavobacteriaceae</taxon>
        <taxon>Flavobacterium</taxon>
    </lineage>
</organism>
<dbReference type="SUPFAM" id="SSF53448">
    <property type="entry name" value="Nucleotide-diphospho-sugar transferases"/>
    <property type="match status" value="1"/>
</dbReference>
<name>A0A9X1KRK3_9FLAO</name>
<reference evidence="2 3" key="1">
    <citation type="journal article" date="2023" name="Antonie Van Leeuwenhoek">
        <title>Flavobacterium potami sp. nov., a multi-metal resistance genes harbouring bacterium isolated from shallow river silt.</title>
        <authorList>
            <person name="Li S."/>
            <person name="Mao S."/>
            <person name="Mu W."/>
            <person name="Guo B."/>
            <person name="Li C."/>
            <person name="Zhu Q."/>
            <person name="Hou X."/>
            <person name="Zhao Y."/>
            <person name="Wei S."/>
            <person name="Liu H."/>
            <person name="Liu A."/>
        </authorList>
    </citation>
    <scope>NUCLEOTIDE SEQUENCE [LARGE SCALE GENOMIC DNA]</scope>
    <source>
        <strain evidence="2 3">17A</strain>
    </source>
</reference>
<dbReference type="InterPro" id="IPR001173">
    <property type="entry name" value="Glyco_trans_2-like"/>
</dbReference>
<dbReference type="InterPro" id="IPR029044">
    <property type="entry name" value="Nucleotide-diphossugar_trans"/>
</dbReference>
<sequence length="300" mass="36004">MLAIIIPYYKLTFFEQTLESLQNQTDKRFNVYIGDDASPENPVFLLEKFKEKVDFVYHRFEENLGGTSLVKQWQRCISLSKNEEWIMILGDDDLLSKNVVEEFYSNLPEFENKTDVVRFASKSISEENQKISEKFEHPKWEAALSFYYKRFKGLTRSSLSEHVFTRNSYLKYGFREYPLAWHSDDIAWIDFSQNKPVFAINSSYVIVRHSKINITGKKDNFDSKHKAEQLFFTDLVYEKLDFFKSNQKNEFLMTYEIAIKRYRKLTFKEWKFLFENYLKNAEIVPFLKCIRRFFKDNLAL</sequence>
<evidence type="ECO:0000313" key="2">
    <source>
        <dbReference type="EMBL" id="MBZ4036564.1"/>
    </source>
</evidence>
<protein>
    <submittedName>
        <fullName evidence="2">Glycosyltransferase family 2 protein</fullName>
    </submittedName>
</protein>